<comment type="caution">
    <text evidence="2">The sequence shown here is derived from an EMBL/GenBank/DDBJ whole genome shotgun (WGS) entry which is preliminary data.</text>
</comment>
<feature type="compositionally biased region" description="Basic and acidic residues" evidence="1">
    <location>
        <begin position="419"/>
        <end position="442"/>
    </location>
</feature>
<feature type="compositionally biased region" description="Acidic residues" evidence="1">
    <location>
        <begin position="235"/>
        <end position="255"/>
    </location>
</feature>
<dbReference type="Proteomes" id="UP001151760">
    <property type="component" value="Unassembled WGS sequence"/>
</dbReference>
<feature type="region of interest" description="Disordered" evidence="1">
    <location>
        <begin position="417"/>
        <end position="442"/>
    </location>
</feature>
<gene>
    <name evidence="2" type="ORF">Tco_0703574</name>
</gene>
<evidence type="ECO:0000313" key="2">
    <source>
        <dbReference type="EMBL" id="GJS70733.1"/>
    </source>
</evidence>
<reference evidence="2" key="2">
    <citation type="submission" date="2022-01" db="EMBL/GenBank/DDBJ databases">
        <authorList>
            <person name="Yamashiro T."/>
            <person name="Shiraishi A."/>
            <person name="Satake H."/>
            <person name="Nakayama K."/>
        </authorList>
    </citation>
    <scope>NUCLEOTIDE SEQUENCE</scope>
</reference>
<proteinExistence type="predicted"/>
<reference evidence="2" key="1">
    <citation type="journal article" date="2022" name="Int. J. Mol. Sci.">
        <title>Draft Genome of Tanacetum Coccineum: Genomic Comparison of Closely Related Tanacetum-Family Plants.</title>
        <authorList>
            <person name="Yamashiro T."/>
            <person name="Shiraishi A."/>
            <person name="Nakayama K."/>
            <person name="Satake H."/>
        </authorList>
    </citation>
    <scope>NUCLEOTIDE SEQUENCE</scope>
</reference>
<dbReference type="EMBL" id="BQNB010009953">
    <property type="protein sequence ID" value="GJS70733.1"/>
    <property type="molecule type" value="Genomic_DNA"/>
</dbReference>
<organism evidence="2 3">
    <name type="scientific">Tanacetum coccineum</name>
    <dbReference type="NCBI Taxonomy" id="301880"/>
    <lineage>
        <taxon>Eukaryota</taxon>
        <taxon>Viridiplantae</taxon>
        <taxon>Streptophyta</taxon>
        <taxon>Embryophyta</taxon>
        <taxon>Tracheophyta</taxon>
        <taxon>Spermatophyta</taxon>
        <taxon>Magnoliopsida</taxon>
        <taxon>eudicotyledons</taxon>
        <taxon>Gunneridae</taxon>
        <taxon>Pentapetalae</taxon>
        <taxon>asterids</taxon>
        <taxon>campanulids</taxon>
        <taxon>Asterales</taxon>
        <taxon>Asteraceae</taxon>
        <taxon>Asteroideae</taxon>
        <taxon>Anthemideae</taxon>
        <taxon>Anthemidinae</taxon>
        <taxon>Tanacetum</taxon>
    </lineage>
</organism>
<keyword evidence="3" id="KW-1185">Reference proteome</keyword>
<sequence>MDANKKIDLKHPLCPNERKLLANILQNHPLRFSIAVSSSVPWIYLGQFWHTLKEDGSKYRLKFVLDRKELTLTLDDFRTIFHLPQATDNNHDHFVPTPKFSKMVPFYINNLGFTLEFTKLIVSHYMTAFPEILRRARDKYHNLEDDEVVKSIFNSGKHKDEVRMKIPNWMITDEMKLTKNYRMYVMVFRVDVPMTQSQTIESTQGMYRLTSAPRTPNPDVAEGELEPESNKESLEVEITDAEEPVNVIEEEEESELTVNDPPPSSSTPSSSSPKPKLFASQHILSLFKPKTGRFKRYKSFFDELQGRYGYFFEHLKTRCMPRKKFHELAQHLQEVMKESLPKMVDTRVKELTKTQVPIYVAQGLIMERQQSQADVAKMIAYVDSSVRSYMSGHILHLTLKYKFERLHVSDTPCKPFAVRPRDQDDPHDDAHPDWENSAKRQKMSEHRNYVFGESSSGQVNESELGPSTSVIFFDDDIEERTSRWVDKCVKKFNPYARYNVEHWKNPHAKIFYIKKQKEPRKSKEVVDDYAETGLLWSLSIFIRSIVI</sequence>
<feature type="compositionally biased region" description="Low complexity" evidence="1">
    <location>
        <begin position="266"/>
        <end position="275"/>
    </location>
</feature>
<name>A0ABQ4Y0S6_9ASTR</name>
<evidence type="ECO:0000256" key="1">
    <source>
        <dbReference type="SAM" id="MobiDB-lite"/>
    </source>
</evidence>
<evidence type="ECO:0000313" key="3">
    <source>
        <dbReference type="Proteomes" id="UP001151760"/>
    </source>
</evidence>
<feature type="region of interest" description="Disordered" evidence="1">
    <location>
        <begin position="203"/>
        <end position="275"/>
    </location>
</feature>
<protein>
    <submittedName>
        <fullName evidence="2">Uncharacterized protein</fullName>
    </submittedName>
</protein>
<accession>A0ABQ4Y0S6</accession>